<dbReference type="EMBL" id="JARBHB010000016">
    <property type="protein sequence ID" value="KAJ8866933.1"/>
    <property type="molecule type" value="Genomic_DNA"/>
</dbReference>
<feature type="region of interest" description="Disordered" evidence="1">
    <location>
        <begin position="590"/>
        <end position="633"/>
    </location>
</feature>
<sequence length="1104" mass="122970">MAVKKCARVISKFTWPFPRALCFELGQQRGLCMTQRKICCARVMVAAQQIDGTPGVVERVYRDMIRRYDVCNDVVGRHIEPLFLMDLYRALHILYRRQKPISATVQHSLTLLLPAYCWLAVKRGVAKELSFSHNSRKEERVFVVYLASEWIREILVALAITLKCIRIVRCPIKILEYHEYLCRYDMLNLTVLSALEPASFLHWLLHGSELHVIGAQNCEVLIYWRRVTQGQLELETSVAGCKFSMLQGSRGEVRRTENSLAVNFAGLPSEGDGIPGRVRGRREKSALVPPWGERLGGNRISVDESTALPRARGKRRIRSLVNIRHGIARSTNRIRGDGWGGGEGEIDTYEYIIRSYRWKFVGGLRAEKLDRLRVLQAPSRTVGFTRWFHTLLSIRATNTSLVVVVHTSLHSRTLGQTASIKDCQPLGCGSLYSLLGRHLESSPTLVMRRGGLRHQPVSPELSYVVAKRIGNSSRGGEVCDANKSRCCQHSRDSQKGGIRRPRAHRSSLFRRFEMNFISISSPALNSNGAAVFLCRSRIEFLITMVQPGHKPNTPTRNVVYFTTWVEQAVARAPLVHGCVQITSRLHYANTPAGNCAQTPRRRQTQVADPRENPVTSSDVRHDSHVRKSGEQGRTQFAQVGAKGCVDATVDASVVSLGSGRVKRCTGIRSENLETKPIRPHPLQCTFYGSLALRDPLGQYSETARVSVKIHAADGRNNVHTSRSYAGLSKALVLPRTAYRQGNARSVLLQLLHAPNEPTDADLPVNERAVLNFILGCLQLFLSPAKPASRMLHCLIPAVADSLSAGHWSPSIARNSAIDSFVHNNSTSGPEACGDIYMARRDIWKIRRTPSRAERTRSVIQRILQISAENNTTVDHGSRLYFETRHCLPPPPPSLSVARPRTNSGGSAASAKGECEQCRTHAYISCEQWRLMATTTGRGGGDSPKELFPPSPMDWRSWHRRGGVLSPAIHTSCDLISFHSTSNQQNMPEGTQNCEGAHAGVVGFGGSQAPPEALPDRRQKEDHHTLWSWDIASLRRCRESLHSTVVMPLALTLVNAVLLEKMAVARTGTSSRQLVICPSDRLTVWKRMFPTCEWVSAAGLVREPD</sequence>
<gene>
    <name evidence="2" type="ORF">PR048_032795</name>
</gene>
<name>A0ABQ9G380_9NEOP</name>
<comment type="caution">
    <text evidence="2">The sequence shown here is derived from an EMBL/GenBank/DDBJ whole genome shotgun (WGS) entry which is preliminary data.</text>
</comment>
<feature type="compositionally biased region" description="Basic and acidic residues" evidence="1">
    <location>
        <begin position="618"/>
        <end position="630"/>
    </location>
</feature>
<evidence type="ECO:0000256" key="1">
    <source>
        <dbReference type="SAM" id="MobiDB-lite"/>
    </source>
</evidence>
<evidence type="ECO:0000313" key="2">
    <source>
        <dbReference type="EMBL" id="KAJ8866933.1"/>
    </source>
</evidence>
<protein>
    <submittedName>
        <fullName evidence="2">Uncharacterized protein</fullName>
    </submittedName>
</protein>
<dbReference type="Proteomes" id="UP001159363">
    <property type="component" value="Chromosome 15"/>
</dbReference>
<keyword evidence="3" id="KW-1185">Reference proteome</keyword>
<proteinExistence type="predicted"/>
<reference evidence="2 3" key="1">
    <citation type="submission" date="2023-02" db="EMBL/GenBank/DDBJ databases">
        <title>LHISI_Scaffold_Assembly.</title>
        <authorList>
            <person name="Stuart O.P."/>
            <person name="Cleave R."/>
            <person name="Magrath M.J.L."/>
            <person name="Mikheyev A.S."/>
        </authorList>
    </citation>
    <scope>NUCLEOTIDE SEQUENCE [LARGE SCALE GENOMIC DNA]</scope>
    <source>
        <strain evidence="2">Daus_M_001</strain>
        <tissue evidence="2">Leg muscle</tissue>
    </source>
</reference>
<accession>A0ABQ9G380</accession>
<organism evidence="2 3">
    <name type="scientific">Dryococelus australis</name>
    <dbReference type="NCBI Taxonomy" id="614101"/>
    <lineage>
        <taxon>Eukaryota</taxon>
        <taxon>Metazoa</taxon>
        <taxon>Ecdysozoa</taxon>
        <taxon>Arthropoda</taxon>
        <taxon>Hexapoda</taxon>
        <taxon>Insecta</taxon>
        <taxon>Pterygota</taxon>
        <taxon>Neoptera</taxon>
        <taxon>Polyneoptera</taxon>
        <taxon>Phasmatodea</taxon>
        <taxon>Verophasmatodea</taxon>
        <taxon>Anareolatae</taxon>
        <taxon>Phasmatidae</taxon>
        <taxon>Eurycanthinae</taxon>
        <taxon>Dryococelus</taxon>
    </lineage>
</organism>
<evidence type="ECO:0000313" key="3">
    <source>
        <dbReference type="Proteomes" id="UP001159363"/>
    </source>
</evidence>